<evidence type="ECO:0000256" key="1">
    <source>
        <dbReference type="ARBA" id="ARBA00022596"/>
    </source>
</evidence>
<dbReference type="OMA" id="ESLSFCW"/>
<feature type="binding site" evidence="4">
    <location>
        <position position="70"/>
    </location>
    <ligand>
        <name>Zn(2+)</name>
        <dbReference type="ChEBI" id="CHEBI:29105"/>
    </ligand>
</feature>
<evidence type="ECO:0000313" key="6">
    <source>
        <dbReference type="EMBL" id="SQB65731.1"/>
    </source>
</evidence>
<feature type="binding site" evidence="4">
    <location>
        <position position="73"/>
    </location>
    <ligand>
        <name>Zn(2+)</name>
        <dbReference type="ChEBI" id="CHEBI:29105"/>
    </ligand>
</feature>
<dbReference type="Gene3D" id="3.30.2320.80">
    <property type="match status" value="1"/>
</dbReference>
<comment type="function">
    <text evidence="4">Involved in the maturation of [NiFe] hydrogenases. Required for nickel insertion into the metal center of the hydrogenase.</text>
</comment>
<gene>
    <name evidence="4 6" type="primary">hypA</name>
    <name evidence="5" type="ORF">HHJ67_06210</name>
    <name evidence="6" type="ORF">NCTC11820_01802</name>
</gene>
<dbReference type="AlphaFoldDB" id="A0A2X2YS13"/>
<dbReference type="Proteomes" id="UP000250245">
    <property type="component" value="Unassembled WGS sequence"/>
</dbReference>
<organism evidence="6 7">
    <name type="scientific">Mobiluncus curtisii</name>
    <dbReference type="NCBI Taxonomy" id="2051"/>
    <lineage>
        <taxon>Bacteria</taxon>
        <taxon>Bacillati</taxon>
        <taxon>Actinomycetota</taxon>
        <taxon>Actinomycetes</taxon>
        <taxon>Actinomycetales</taxon>
        <taxon>Actinomycetaceae</taxon>
        <taxon>Mobiluncus</taxon>
    </lineage>
</organism>
<evidence type="ECO:0000313" key="5">
    <source>
        <dbReference type="EMBL" id="NMW87346.1"/>
    </source>
</evidence>
<keyword evidence="2 4" id="KW-0479">Metal-binding</keyword>
<evidence type="ECO:0000256" key="3">
    <source>
        <dbReference type="ARBA" id="ARBA00022833"/>
    </source>
</evidence>
<feature type="binding site" evidence="4">
    <location>
        <position position="90"/>
    </location>
    <ligand>
        <name>Zn(2+)</name>
        <dbReference type="ChEBI" id="CHEBI:29105"/>
    </ligand>
</feature>
<comment type="similarity">
    <text evidence="4">Belongs to the HypA/HybF family.</text>
</comment>
<protein>
    <recommendedName>
        <fullName evidence="4">Hydrogenase maturation factor HypA</fullName>
    </recommendedName>
</protein>
<evidence type="ECO:0000256" key="4">
    <source>
        <dbReference type="HAMAP-Rule" id="MF_00213"/>
    </source>
</evidence>
<sequence>MHEVALSQQLARVVARGAAGREVLSVQVEVGHLRQVVPEALRFAWSAVRKNTLQGPAELHITEIPAVIVCQECHAQTQLGEYLDFRCGQCSSREVETISGEEFRVVSIDVTPERNH</sequence>
<evidence type="ECO:0000313" key="7">
    <source>
        <dbReference type="Proteomes" id="UP000250245"/>
    </source>
</evidence>
<feature type="binding site" evidence="4">
    <location>
        <position position="87"/>
    </location>
    <ligand>
        <name>Zn(2+)</name>
        <dbReference type="ChEBI" id="CHEBI:29105"/>
    </ligand>
</feature>
<dbReference type="GO" id="GO:0008270">
    <property type="term" value="F:zinc ion binding"/>
    <property type="evidence" value="ECO:0007669"/>
    <property type="project" value="UniProtKB-UniRule"/>
</dbReference>
<keyword evidence="1 4" id="KW-0533">Nickel</keyword>
<reference evidence="5 8" key="2">
    <citation type="submission" date="2020-04" db="EMBL/GenBank/DDBJ databases">
        <title>Antimicrobial susceptibility and clonality of vaginal-derived multi-drug resistant Mobiluncus isolates in China.</title>
        <authorList>
            <person name="Zhang X."/>
        </authorList>
    </citation>
    <scope>NUCLEOTIDE SEQUENCE [LARGE SCALE GENOMIC DNA]</scope>
    <source>
        <strain evidence="5 8">19</strain>
    </source>
</reference>
<name>A0A2X2YS13_9ACTO</name>
<reference evidence="6 7" key="1">
    <citation type="submission" date="2018-06" db="EMBL/GenBank/DDBJ databases">
        <authorList>
            <consortium name="Pathogen Informatics"/>
            <person name="Doyle S."/>
        </authorList>
    </citation>
    <scope>NUCLEOTIDE SEQUENCE [LARGE SCALE GENOMIC DNA]</scope>
    <source>
        <strain evidence="6 7">NCTC11820</strain>
    </source>
</reference>
<dbReference type="GO" id="GO:0016151">
    <property type="term" value="F:nickel cation binding"/>
    <property type="evidence" value="ECO:0007669"/>
    <property type="project" value="UniProtKB-UniRule"/>
</dbReference>
<dbReference type="EMBL" id="JABCUI010000002">
    <property type="protein sequence ID" value="NMW87346.1"/>
    <property type="molecule type" value="Genomic_DNA"/>
</dbReference>
<dbReference type="InterPro" id="IPR000688">
    <property type="entry name" value="HypA/HybF"/>
</dbReference>
<feature type="binding site" evidence="4">
    <location>
        <position position="2"/>
    </location>
    <ligand>
        <name>Ni(2+)</name>
        <dbReference type="ChEBI" id="CHEBI:49786"/>
    </ligand>
</feature>
<dbReference type="EMBL" id="UASJ01000001">
    <property type="protein sequence ID" value="SQB65731.1"/>
    <property type="molecule type" value="Genomic_DNA"/>
</dbReference>
<dbReference type="PANTHER" id="PTHR34535">
    <property type="entry name" value="HYDROGENASE MATURATION FACTOR HYPA"/>
    <property type="match status" value="1"/>
</dbReference>
<proteinExistence type="inferred from homology"/>
<dbReference type="GeneID" id="55564927"/>
<evidence type="ECO:0000313" key="8">
    <source>
        <dbReference type="Proteomes" id="UP000553981"/>
    </source>
</evidence>
<dbReference type="PANTHER" id="PTHR34535:SF3">
    <property type="entry name" value="HYDROGENASE MATURATION FACTOR HYPA"/>
    <property type="match status" value="1"/>
</dbReference>
<dbReference type="RefSeq" id="WP_004007709.1">
    <property type="nucleotide sequence ID" value="NZ_CAMYEK010000021.1"/>
</dbReference>
<keyword evidence="3 4" id="KW-0862">Zinc</keyword>
<dbReference type="Proteomes" id="UP000553981">
    <property type="component" value="Unassembled WGS sequence"/>
</dbReference>
<evidence type="ECO:0000256" key="2">
    <source>
        <dbReference type="ARBA" id="ARBA00022723"/>
    </source>
</evidence>
<dbReference type="Pfam" id="PF01155">
    <property type="entry name" value="HypA"/>
    <property type="match status" value="1"/>
</dbReference>
<dbReference type="GO" id="GO:0051604">
    <property type="term" value="P:protein maturation"/>
    <property type="evidence" value="ECO:0007669"/>
    <property type="project" value="InterPro"/>
</dbReference>
<dbReference type="PIRSF" id="PIRSF004761">
    <property type="entry name" value="Hydrgn_mat_HypA"/>
    <property type="match status" value="1"/>
</dbReference>
<dbReference type="HAMAP" id="MF_00213">
    <property type="entry name" value="HypA_HybF"/>
    <property type="match status" value="1"/>
</dbReference>
<accession>A0A2X2YS13</accession>